<organism evidence="1 2">
    <name type="scientific">Nosema bombycis (strain CQ1 / CVCC 102059)</name>
    <name type="common">Microsporidian parasite</name>
    <name type="synonym">Pebrine of silkworm</name>
    <dbReference type="NCBI Taxonomy" id="578461"/>
    <lineage>
        <taxon>Eukaryota</taxon>
        <taxon>Fungi</taxon>
        <taxon>Fungi incertae sedis</taxon>
        <taxon>Microsporidia</taxon>
        <taxon>Nosematidae</taxon>
        <taxon>Nosema</taxon>
    </lineage>
</organism>
<keyword evidence="2" id="KW-1185">Reference proteome</keyword>
<reference evidence="1 2" key="1">
    <citation type="journal article" date="2013" name="BMC Genomics">
        <title>Comparative genomics of parasitic silkworm microsporidia reveal an association between genome expansion and host adaptation.</title>
        <authorList>
            <person name="Pan G."/>
            <person name="Xu J."/>
            <person name="Li T."/>
            <person name="Xia Q."/>
            <person name="Liu S.L."/>
            <person name="Zhang G."/>
            <person name="Li S."/>
            <person name="Li C."/>
            <person name="Liu H."/>
            <person name="Yang L."/>
            <person name="Liu T."/>
            <person name="Zhang X."/>
            <person name="Wu Z."/>
            <person name="Fan W."/>
            <person name="Dang X."/>
            <person name="Xiang H."/>
            <person name="Tao M."/>
            <person name="Li Y."/>
            <person name="Hu J."/>
            <person name="Li Z."/>
            <person name="Lin L."/>
            <person name="Luo J."/>
            <person name="Geng L."/>
            <person name="Wang L."/>
            <person name="Long M."/>
            <person name="Wan Y."/>
            <person name="He N."/>
            <person name="Zhang Z."/>
            <person name="Lu C."/>
            <person name="Keeling P.J."/>
            <person name="Wang J."/>
            <person name="Xiang Z."/>
            <person name="Zhou Z."/>
        </authorList>
    </citation>
    <scope>NUCLEOTIDE SEQUENCE [LARGE SCALE GENOMIC DNA]</scope>
    <source>
        <strain evidence="2">CQ1 / CVCC 102059</strain>
    </source>
</reference>
<dbReference type="EMBL" id="KB908994">
    <property type="protein sequence ID" value="EOB13268.1"/>
    <property type="molecule type" value="Genomic_DNA"/>
</dbReference>
<proteinExistence type="predicted"/>
<dbReference type="AlphaFoldDB" id="R0MKE1"/>
<dbReference type="Proteomes" id="UP000016927">
    <property type="component" value="Unassembled WGS sequence"/>
</dbReference>
<evidence type="ECO:0000313" key="2">
    <source>
        <dbReference type="Proteomes" id="UP000016927"/>
    </source>
</evidence>
<sequence>MDEIRIQVLNEIKQIGNLDHLQDIRKHLSNLSLTNASISEISSLLLRNRIEDCIIKVIEGNNNEVEEFIKLCDINSLVDINSNLLLGLLEKIVLHPTELILKRDEIVKTILSDIEPNSLTDDELRSFSIILSQIKDSEIIENLENDNILFLCCYFIKQIPKILNKRGRK</sequence>
<dbReference type="VEuPathDB" id="MicrosporidiaDB:NBO_86g0003"/>
<protein>
    <submittedName>
        <fullName evidence="1">Uncharacterized protein</fullName>
    </submittedName>
</protein>
<evidence type="ECO:0000313" key="1">
    <source>
        <dbReference type="EMBL" id="EOB13268.1"/>
    </source>
</evidence>
<accession>R0MKE1</accession>
<gene>
    <name evidence="1" type="ORF">NBO_86g0003</name>
</gene>
<dbReference type="HOGENOM" id="CLU_1578984_0_0_1"/>
<name>R0MKE1_NOSB1</name>
<dbReference type="OrthoDB" id="2196329at2759"/>